<evidence type="ECO:0000256" key="2">
    <source>
        <dbReference type="ARBA" id="ARBA00022448"/>
    </source>
</evidence>
<keyword evidence="5 7" id="KW-1133">Transmembrane helix</keyword>
<sequence>MKRHQALAYTILGIFLLVNLFPIYWMFVTSVKIDIEVYSAKPTLIPQQPTFRNYVEIFTTRPYFRYTFNTIMISLATTFFCVILGSVSAYGFSRFHFFGNKFWRYIIIGSRVFPPISLIVPFFILFGKLENWFGIQFIDTLHAQILVNTYMWLPFSIWIMLGFFDVLPRELDEAAKIDGCTRFQSFRKIIFPLAFPGIAATGIIAFMGTWNEFMFNLILAPTPAAKNLSVGASDFIADMFVSWNHMGAGAMIASLPAFIFIIFFQRYIVSGLVAGAIK</sequence>
<keyword evidence="4 7" id="KW-0812">Transmembrane</keyword>
<dbReference type="GO" id="GO:0055085">
    <property type="term" value="P:transmembrane transport"/>
    <property type="evidence" value="ECO:0007669"/>
    <property type="project" value="InterPro"/>
</dbReference>
<keyword evidence="3" id="KW-1003">Cell membrane</keyword>
<gene>
    <name evidence="9" type="ORF">U27_05472</name>
</gene>
<dbReference type="PANTHER" id="PTHR32243:SF18">
    <property type="entry name" value="INNER MEMBRANE ABC TRANSPORTER PERMEASE PROTEIN YCJP"/>
    <property type="match status" value="1"/>
</dbReference>
<feature type="transmembrane region" description="Helical" evidence="7">
    <location>
        <begin position="189"/>
        <end position="210"/>
    </location>
</feature>
<feature type="transmembrane region" description="Helical" evidence="7">
    <location>
        <begin position="7"/>
        <end position="27"/>
    </location>
</feature>
<evidence type="ECO:0000256" key="7">
    <source>
        <dbReference type="RuleBase" id="RU363032"/>
    </source>
</evidence>
<evidence type="ECO:0000313" key="9">
    <source>
        <dbReference type="EMBL" id="GAK58498.1"/>
    </source>
</evidence>
<dbReference type="PANTHER" id="PTHR32243">
    <property type="entry name" value="MALTOSE TRANSPORT SYSTEM PERMEASE-RELATED"/>
    <property type="match status" value="1"/>
</dbReference>
<organism evidence="9 10">
    <name type="scientific">Vecturithrix granuli</name>
    <dbReference type="NCBI Taxonomy" id="1499967"/>
    <lineage>
        <taxon>Bacteria</taxon>
        <taxon>Candidatus Moduliflexota</taxon>
        <taxon>Candidatus Vecturitrichia</taxon>
        <taxon>Candidatus Vecturitrichales</taxon>
        <taxon>Candidatus Vecturitrichaceae</taxon>
        <taxon>Candidatus Vecturithrix</taxon>
    </lineage>
</organism>
<accession>A0A081C1P3</accession>
<dbReference type="Pfam" id="PF00528">
    <property type="entry name" value="BPD_transp_1"/>
    <property type="match status" value="1"/>
</dbReference>
<evidence type="ECO:0000313" key="10">
    <source>
        <dbReference type="Proteomes" id="UP000030661"/>
    </source>
</evidence>
<feature type="transmembrane region" description="Helical" evidence="7">
    <location>
        <begin position="105"/>
        <end position="129"/>
    </location>
</feature>
<evidence type="ECO:0000256" key="5">
    <source>
        <dbReference type="ARBA" id="ARBA00022989"/>
    </source>
</evidence>
<comment type="similarity">
    <text evidence="7">Belongs to the binding-protein-dependent transport system permease family.</text>
</comment>
<feature type="transmembrane region" description="Helical" evidence="7">
    <location>
        <begin position="149"/>
        <end position="168"/>
    </location>
</feature>
<evidence type="ECO:0000256" key="4">
    <source>
        <dbReference type="ARBA" id="ARBA00022692"/>
    </source>
</evidence>
<dbReference type="HOGENOM" id="CLU_016047_1_2_0"/>
<dbReference type="Proteomes" id="UP000030661">
    <property type="component" value="Unassembled WGS sequence"/>
</dbReference>
<dbReference type="EMBL" id="DF820467">
    <property type="protein sequence ID" value="GAK58498.1"/>
    <property type="molecule type" value="Genomic_DNA"/>
</dbReference>
<evidence type="ECO:0000256" key="1">
    <source>
        <dbReference type="ARBA" id="ARBA00004651"/>
    </source>
</evidence>
<feature type="domain" description="ABC transmembrane type-1" evidence="8">
    <location>
        <begin position="67"/>
        <end position="264"/>
    </location>
</feature>
<dbReference type="SUPFAM" id="SSF161098">
    <property type="entry name" value="MetI-like"/>
    <property type="match status" value="1"/>
</dbReference>
<keyword evidence="2 7" id="KW-0813">Transport</keyword>
<dbReference type="GO" id="GO:0005886">
    <property type="term" value="C:plasma membrane"/>
    <property type="evidence" value="ECO:0007669"/>
    <property type="project" value="UniProtKB-SubCell"/>
</dbReference>
<reference evidence="9 10" key="1">
    <citation type="journal article" date="2015" name="PeerJ">
        <title>First genomic representation of candidate bacterial phylum KSB3 points to enhanced environmental sensing as a trigger of wastewater bulking.</title>
        <authorList>
            <person name="Sekiguchi Y."/>
            <person name="Ohashi A."/>
            <person name="Parks D.H."/>
            <person name="Yamauchi T."/>
            <person name="Tyson G.W."/>
            <person name="Hugenholtz P."/>
        </authorList>
    </citation>
    <scope>NUCLEOTIDE SEQUENCE [LARGE SCALE GENOMIC DNA]</scope>
</reference>
<protein>
    <submittedName>
        <fullName evidence="9">Sugar ABC transporter permease protein</fullName>
    </submittedName>
</protein>
<evidence type="ECO:0000256" key="3">
    <source>
        <dbReference type="ARBA" id="ARBA00022475"/>
    </source>
</evidence>
<dbReference type="PROSITE" id="PS50928">
    <property type="entry name" value="ABC_TM1"/>
    <property type="match status" value="1"/>
</dbReference>
<dbReference type="STRING" id="1499967.U27_05472"/>
<feature type="transmembrane region" description="Helical" evidence="7">
    <location>
        <begin position="71"/>
        <end position="93"/>
    </location>
</feature>
<name>A0A081C1P3_VECG1</name>
<feature type="transmembrane region" description="Helical" evidence="7">
    <location>
        <begin position="248"/>
        <end position="269"/>
    </location>
</feature>
<proteinExistence type="inferred from homology"/>
<dbReference type="InterPro" id="IPR000515">
    <property type="entry name" value="MetI-like"/>
</dbReference>
<keyword evidence="10" id="KW-1185">Reference proteome</keyword>
<evidence type="ECO:0000259" key="8">
    <source>
        <dbReference type="PROSITE" id="PS50928"/>
    </source>
</evidence>
<dbReference type="eggNOG" id="COG0395">
    <property type="taxonomic scope" value="Bacteria"/>
</dbReference>
<dbReference type="InterPro" id="IPR035906">
    <property type="entry name" value="MetI-like_sf"/>
</dbReference>
<evidence type="ECO:0000256" key="6">
    <source>
        <dbReference type="ARBA" id="ARBA00023136"/>
    </source>
</evidence>
<dbReference type="CDD" id="cd06261">
    <property type="entry name" value="TM_PBP2"/>
    <property type="match status" value="1"/>
</dbReference>
<keyword evidence="6 7" id="KW-0472">Membrane</keyword>
<dbReference type="InterPro" id="IPR050901">
    <property type="entry name" value="BP-dep_ABC_trans_perm"/>
</dbReference>
<comment type="subcellular location">
    <subcellularLocation>
        <location evidence="1 7">Cell membrane</location>
        <topology evidence="1 7">Multi-pass membrane protein</topology>
    </subcellularLocation>
</comment>
<dbReference type="Gene3D" id="1.10.3720.10">
    <property type="entry name" value="MetI-like"/>
    <property type="match status" value="1"/>
</dbReference>
<dbReference type="AlphaFoldDB" id="A0A081C1P3"/>